<protein>
    <submittedName>
        <fullName evidence="3">Fructose-6-phosphate aldolase</fullName>
        <ecNumber evidence="3">4.1.2.-</ecNumber>
    </submittedName>
</protein>
<dbReference type="PANTHER" id="PTHR10683">
    <property type="entry name" value="TRANSALDOLASE"/>
    <property type="match status" value="1"/>
</dbReference>
<dbReference type="NCBIfam" id="NF009299">
    <property type="entry name" value="PRK12656.1"/>
    <property type="match status" value="1"/>
</dbReference>
<dbReference type="InterPro" id="IPR033919">
    <property type="entry name" value="TSA/FSA_arc/bac"/>
</dbReference>
<dbReference type="InterPro" id="IPR018225">
    <property type="entry name" value="Transaldolase_AS"/>
</dbReference>
<accession>A0ABT1SLM9</accession>
<reference evidence="3 4" key="1">
    <citation type="submission" date="2022-06" db="EMBL/GenBank/DDBJ databases">
        <title>Isolation of gut microbiota from human fecal samples.</title>
        <authorList>
            <person name="Pamer E.G."/>
            <person name="Barat B."/>
            <person name="Waligurski E."/>
            <person name="Medina S."/>
            <person name="Paddock L."/>
            <person name="Mostad J."/>
        </authorList>
    </citation>
    <scope>NUCLEOTIDE SEQUENCE [LARGE SCALE GENOMIC DNA]</scope>
    <source>
        <strain evidence="3 4">DFI.6.1</strain>
    </source>
</reference>
<dbReference type="EC" id="4.1.2.-" evidence="3"/>
<keyword evidence="2" id="KW-0704">Schiff base</keyword>
<sequence length="230" mass="25645">MEWMIDTADLTKIKELIEYYPICGVTSNPSIVKKAAPQDFFAHMREIRKCIGKERSLHIQVTARTAEDMLAEARLIHEKVDDAVYIKIPVTKEGLKAIKLLKEAGFRVTATAIYTEMQAYLAMCAGADYLALYINRIANLDHDPMIVVEHVAAAIHAHQADCQILGASYKNLRQVQETLVHGAAAVTVPADILPLTFANPSIEQAVEGFERDWFSLYGEGNDLLKMGKEQ</sequence>
<proteinExistence type="predicted"/>
<dbReference type="PROSITE" id="PS01054">
    <property type="entry name" value="TRANSALDOLASE_1"/>
    <property type="match status" value="1"/>
</dbReference>
<dbReference type="GO" id="GO:0016829">
    <property type="term" value="F:lyase activity"/>
    <property type="evidence" value="ECO:0007669"/>
    <property type="project" value="UniProtKB-KW"/>
</dbReference>
<organism evidence="3 4">
    <name type="scientific">Massilicoli timonensis</name>
    <dbReference type="NCBI Taxonomy" id="2015901"/>
    <lineage>
        <taxon>Bacteria</taxon>
        <taxon>Bacillati</taxon>
        <taxon>Bacillota</taxon>
        <taxon>Erysipelotrichia</taxon>
        <taxon>Erysipelotrichales</taxon>
        <taxon>Erysipelotrichaceae</taxon>
        <taxon>Massilicoli</taxon>
    </lineage>
</organism>
<dbReference type="Pfam" id="PF00923">
    <property type="entry name" value="TAL_FSA"/>
    <property type="match status" value="1"/>
</dbReference>
<comment type="subcellular location">
    <subcellularLocation>
        <location evidence="1">Cytoplasm</location>
    </subcellularLocation>
</comment>
<dbReference type="RefSeq" id="WP_178200636.1">
    <property type="nucleotide sequence ID" value="NZ_CALVCM010000002.1"/>
</dbReference>
<dbReference type="Gene3D" id="3.20.20.70">
    <property type="entry name" value="Aldolase class I"/>
    <property type="match status" value="1"/>
</dbReference>
<evidence type="ECO:0000256" key="2">
    <source>
        <dbReference type="ARBA" id="ARBA00023270"/>
    </source>
</evidence>
<dbReference type="PANTHER" id="PTHR10683:SF36">
    <property type="entry name" value="TRANSALDOLASE"/>
    <property type="match status" value="1"/>
</dbReference>
<dbReference type="SUPFAM" id="SSF51569">
    <property type="entry name" value="Aldolase"/>
    <property type="match status" value="1"/>
</dbReference>
<dbReference type="Proteomes" id="UP001524435">
    <property type="component" value="Unassembled WGS sequence"/>
</dbReference>
<comment type="caution">
    <text evidence="3">The sequence shown here is derived from an EMBL/GenBank/DDBJ whole genome shotgun (WGS) entry which is preliminary data.</text>
</comment>
<keyword evidence="4" id="KW-1185">Reference proteome</keyword>
<evidence type="ECO:0000313" key="4">
    <source>
        <dbReference type="Proteomes" id="UP001524435"/>
    </source>
</evidence>
<dbReference type="PROSITE" id="PS00958">
    <property type="entry name" value="TRANSALDOLASE_2"/>
    <property type="match status" value="1"/>
</dbReference>
<dbReference type="CDD" id="cd00956">
    <property type="entry name" value="Transaldolase_FSA"/>
    <property type="match status" value="1"/>
</dbReference>
<gene>
    <name evidence="3" type="ORF">NE663_04840</name>
</gene>
<dbReference type="EMBL" id="JANGCH010000005">
    <property type="protein sequence ID" value="MCQ5121585.1"/>
    <property type="molecule type" value="Genomic_DNA"/>
</dbReference>
<evidence type="ECO:0000256" key="1">
    <source>
        <dbReference type="ARBA" id="ARBA00004496"/>
    </source>
</evidence>
<dbReference type="InterPro" id="IPR001585">
    <property type="entry name" value="TAL/FSA"/>
</dbReference>
<evidence type="ECO:0000313" key="3">
    <source>
        <dbReference type="EMBL" id="MCQ5121585.1"/>
    </source>
</evidence>
<dbReference type="InterPro" id="IPR013785">
    <property type="entry name" value="Aldolase_TIM"/>
</dbReference>
<keyword evidence="3" id="KW-0456">Lyase</keyword>
<name>A0ABT1SLM9_9FIRM</name>